<keyword evidence="3" id="KW-0547">Nucleotide-binding</keyword>
<feature type="non-terminal residue" evidence="6">
    <location>
        <position position="1"/>
    </location>
</feature>
<dbReference type="InterPro" id="IPR000719">
    <property type="entry name" value="Prot_kinase_dom"/>
</dbReference>
<proteinExistence type="inferred from homology"/>
<keyword evidence="6" id="KW-0808">Transferase</keyword>
<dbReference type="GO" id="GO:0004674">
    <property type="term" value="F:protein serine/threonine kinase activity"/>
    <property type="evidence" value="ECO:0007669"/>
    <property type="project" value="UniProtKB-EC"/>
</dbReference>
<dbReference type="PANTHER" id="PTHR45832">
    <property type="entry name" value="SERINE/THREONINE-PROTEIN KINASE SAMKA-RELATED-RELATED"/>
    <property type="match status" value="1"/>
</dbReference>
<comment type="similarity">
    <text evidence="1">Belongs to the protein kinase superfamily. STE Ser/Thr protein kinase family. STE20 subfamily.</text>
</comment>
<sequence>APEMLRGEPYDTKVDIWSLGITAVEMATGEPPYACESDNRVCDLIVANGTPKLQKSAELSAALLAFLQCCLEVDVDRRWSAKALLQHPLVTAAGPVCSLIPLITAAKEAKNSF</sequence>
<evidence type="ECO:0000313" key="6">
    <source>
        <dbReference type="EMBL" id="NXG54071.1"/>
    </source>
</evidence>
<feature type="non-terminal residue" evidence="6">
    <location>
        <position position="113"/>
    </location>
</feature>
<comment type="caution">
    <text evidence="6">The sequence shown here is derived from an EMBL/GenBank/DDBJ whole genome shotgun (WGS) entry which is preliminary data.</text>
</comment>
<dbReference type="SUPFAM" id="SSF56112">
    <property type="entry name" value="Protein kinase-like (PK-like)"/>
    <property type="match status" value="1"/>
</dbReference>
<organism evidence="6 7">
    <name type="scientific">Psilopogon haemacephalus</name>
    <name type="common">coppersmith barbet</name>
    <dbReference type="NCBI Taxonomy" id="2585815"/>
    <lineage>
        <taxon>Eukaryota</taxon>
        <taxon>Metazoa</taxon>
        <taxon>Chordata</taxon>
        <taxon>Craniata</taxon>
        <taxon>Vertebrata</taxon>
        <taxon>Euteleostomi</taxon>
        <taxon>Archelosauria</taxon>
        <taxon>Archosauria</taxon>
        <taxon>Dinosauria</taxon>
        <taxon>Saurischia</taxon>
        <taxon>Theropoda</taxon>
        <taxon>Coelurosauria</taxon>
        <taxon>Aves</taxon>
        <taxon>Neognathae</taxon>
        <taxon>Neoaves</taxon>
        <taxon>Telluraves</taxon>
        <taxon>Coraciimorphae</taxon>
        <taxon>Piciformes</taxon>
        <taxon>Megalaimidae</taxon>
        <taxon>Psilopogon</taxon>
    </lineage>
</organism>
<evidence type="ECO:0000256" key="4">
    <source>
        <dbReference type="ARBA" id="ARBA00022840"/>
    </source>
</evidence>
<dbReference type="Proteomes" id="UP000574528">
    <property type="component" value="Unassembled WGS sequence"/>
</dbReference>
<accession>A0A7K9CN64</accession>
<dbReference type="InterPro" id="IPR011009">
    <property type="entry name" value="Kinase-like_dom_sf"/>
</dbReference>
<keyword evidence="7" id="KW-1185">Reference proteome</keyword>
<dbReference type="InterPro" id="IPR051931">
    <property type="entry name" value="PAK3-like"/>
</dbReference>
<evidence type="ECO:0000256" key="3">
    <source>
        <dbReference type="ARBA" id="ARBA00022741"/>
    </source>
</evidence>
<protein>
    <recommendedName>
        <fullName evidence="2">non-specific serine/threonine protein kinase</fullName>
        <ecNumber evidence="2">2.7.11.1</ecNumber>
    </recommendedName>
</protein>
<dbReference type="AlphaFoldDB" id="A0A7K9CN64"/>
<evidence type="ECO:0000256" key="1">
    <source>
        <dbReference type="ARBA" id="ARBA00008874"/>
    </source>
</evidence>
<keyword evidence="4" id="KW-0067">ATP-binding</keyword>
<dbReference type="Pfam" id="PF00069">
    <property type="entry name" value="Pkinase"/>
    <property type="match status" value="1"/>
</dbReference>
<gene>
    <name evidence="6" type="primary">Pak3_7</name>
    <name evidence="6" type="ORF">PSIHAE_R14380</name>
</gene>
<dbReference type="Gene3D" id="1.10.510.10">
    <property type="entry name" value="Transferase(Phosphotransferase) domain 1"/>
    <property type="match status" value="1"/>
</dbReference>
<dbReference type="GO" id="GO:0005524">
    <property type="term" value="F:ATP binding"/>
    <property type="evidence" value="ECO:0007669"/>
    <property type="project" value="UniProtKB-KW"/>
</dbReference>
<feature type="domain" description="Protein kinase" evidence="5">
    <location>
        <begin position="1"/>
        <end position="90"/>
    </location>
</feature>
<dbReference type="PANTHER" id="PTHR45832:SF22">
    <property type="entry name" value="SERINE_THREONINE-PROTEIN KINASE SAMKA-RELATED"/>
    <property type="match status" value="1"/>
</dbReference>
<reference evidence="6 7" key="1">
    <citation type="submission" date="2019-09" db="EMBL/GenBank/DDBJ databases">
        <title>Bird 10,000 Genomes (B10K) Project - Family phase.</title>
        <authorList>
            <person name="Zhang G."/>
        </authorList>
    </citation>
    <scope>NUCLEOTIDE SEQUENCE [LARGE SCALE GENOMIC DNA]</scope>
    <source>
        <strain evidence="6">B10K-DU-001-24</strain>
        <tissue evidence="6">Muscle</tissue>
    </source>
</reference>
<dbReference type="EC" id="2.7.11.1" evidence="2"/>
<evidence type="ECO:0000256" key="2">
    <source>
        <dbReference type="ARBA" id="ARBA00012513"/>
    </source>
</evidence>
<evidence type="ECO:0000259" key="5">
    <source>
        <dbReference type="PROSITE" id="PS50011"/>
    </source>
</evidence>
<keyword evidence="6" id="KW-0418">Kinase</keyword>
<name>A0A7K9CN64_9PICI</name>
<evidence type="ECO:0000313" key="7">
    <source>
        <dbReference type="Proteomes" id="UP000574528"/>
    </source>
</evidence>
<dbReference type="OrthoDB" id="2914378at2759"/>
<dbReference type="PROSITE" id="PS50011">
    <property type="entry name" value="PROTEIN_KINASE_DOM"/>
    <property type="match status" value="1"/>
</dbReference>
<dbReference type="EMBL" id="VWZI01044335">
    <property type="protein sequence ID" value="NXG54071.1"/>
    <property type="molecule type" value="Genomic_DNA"/>
</dbReference>